<protein>
    <recommendedName>
        <fullName evidence="1">SCP domain-containing protein</fullName>
    </recommendedName>
</protein>
<organism evidence="2">
    <name type="scientific">Symploca sp. SIO1C4</name>
    <dbReference type="NCBI Taxonomy" id="2607765"/>
    <lineage>
        <taxon>Bacteria</taxon>
        <taxon>Bacillati</taxon>
        <taxon>Cyanobacteriota</taxon>
        <taxon>Cyanophyceae</taxon>
        <taxon>Coleofasciculales</taxon>
        <taxon>Coleofasciculaceae</taxon>
        <taxon>Symploca</taxon>
    </lineage>
</organism>
<dbReference type="PROSITE" id="PS01009">
    <property type="entry name" value="CRISP_1"/>
    <property type="match status" value="1"/>
</dbReference>
<dbReference type="AlphaFoldDB" id="A0A6B3MZL0"/>
<proteinExistence type="predicted"/>
<dbReference type="InterPro" id="IPR018244">
    <property type="entry name" value="Allrgn_V5/Tpx1_CS"/>
</dbReference>
<dbReference type="InterPro" id="IPR035940">
    <property type="entry name" value="CAP_sf"/>
</dbReference>
<dbReference type="Gene3D" id="3.40.33.10">
    <property type="entry name" value="CAP"/>
    <property type="match status" value="1"/>
</dbReference>
<comment type="caution">
    <text evidence="2">The sequence shown here is derived from an EMBL/GenBank/DDBJ whole genome shotgun (WGS) entry which is preliminary data.</text>
</comment>
<dbReference type="Pfam" id="PF00188">
    <property type="entry name" value="CAP"/>
    <property type="match status" value="1"/>
</dbReference>
<dbReference type="EMBL" id="JAAHFQ010000011">
    <property type="protein sequence ID" value="NER26269.1"/>
    <property type="molecule type" value="Genomic_DNA"/>
</dbReference>
<dbReference type="FunFam" id="3.40.33.10:FF:000004">
    <property type="entry name" value="CAP, cysteine-rich secretory protein, antigen 5"/>
    <property type="match status" value="1"/>
</dbReference>
<dbReference type="PRINTS" id="PR00837">
    <property type="entry name" value="V5TPXLIKE"/>
</dbReference>
<dbReference type="GO" id="GO:0005576">
    <property type="term" value="C:extracellular region"/>
    <property type="evidence" value="ECO:0007669"/>
    <property type="project" value="InterPro"/>
</dbReference>
<evidence type="ECO:0000313" key="2">
    <source>
        <dbReference type="EMBL" id="NER26269.1"/>
    </source>
</evidence>
<dbReference type="InterPro" id="IPR014044">
    <property type="entry name" value="CAP_dom"/>
</dbReference>
<dbReference type="SMART" id="SM00198">
    <property type="entry name" value="SCP"/>
    <property type="match status" value="1"/>
</dbReference>
<dbReference type="CDD" id="cd05381">
    <property type="entry name" value="CAP_PR-1"/>
    <property type="match status" value="1"/>
</dbReference>
<dbReference type="SUPFAM" id="SSF55797">
    <property type="entry name" value="PR-1-like"/>
    <property type="match status" value="1"/>
</dbReference>
<accession>A0A6B3MZL0</accession>
<evidence type="ECO:0000259" key="1">
    <source>
        <dbReference type="SMART" id="SM00198"/>
    </source>
</evidence>
<reference evidence="2" key="1">
    <citation type="submission" date="2019-11" db="EMBL/GenBank/DDBJ databases">
        <title>Genomic insights into an expanded diversity of filamentous marine cyanobacteria reveals the extraordinary biosynthetic potential of Moorea and Okeania.</title>
        <authorList>
            <person name="Ferreira Leao T."/>
            <person name="Wang M."/>
            <person name="Moss N."/>
            <person name="Da Silva R."/>
            <person name="Sanders J."/>
            <person name="Nurk S."/>
            <person name="Gurevich A."/>
            <person name="Humphrey G."/>
            <person name="Reher R."/>
            <person name="Zhu Q."/>
            <person name="Belda-Ferre P."/>
            <person name="Glukhov E."/>
            <person name="Rex R."/>
            <person name="Dorrestein P.C."/>
            <person name="Knight R."/>
            <person name="Pevzner P."/>
            <person name="Gerwick W.H."/>
            <person name="Gerwick L."/>
        </authorList>
    </citation>
    <scope>NUCLEOTIDE SEQUENCE</scope>
    <source>
        <strain evidence="2">SIO1C4</strain>
    </source>
</reference>
<sequence length="239" mass="26621">MKIFQPIRKSLCITSAAIGLTTVNVSVGTMAIVSSTRQMSAEAGTRYVYPADDSQGTIRNINSVEVVQSKTVESFLDTTNWSKDVTSLIEKFPQTLIAETSLTLEQQEILNVHNQLREEVGVPSLRWSDQLASYAQDWANQLSQENGIRHRNSGSMEVGENIAAGSSVTQMLDLWSKEKDNYNHSRNTCRQGQNCGHYTQMVWKNTTEIGCGVASHRIYGNVMVCDYSPPGNYIGERPY</sequence>
<name>A0A6B3MZL0_9CYAN</name>
<gene>
    <name evidence="2" type="ORF">F6J89_01035</name>
</gene>
<dbReference type="PANTHER" id="PTHR10334">
    <property type="entry name" value="CYSTEINE-RICH SECRETORY PROTEIN-RELATED"/>
    <property type="match status" value="1"/>
</dbReference>
<feature type="domain" description="SCP" evidence="1">
    <location>
        <begin position="104"/>
        <end position="235"/>
    </location>
</feature>
<dbReference type="InterPro" id="IPR001283">
    <property type="entry name" value="CRISP-related"/>
</dbReference>